<evidence type="ECO:0000313" key="3">
    <source>
        <dbReference type="Proteomes" id="UP000076632"/>
    </source>
</evidence>
<sequence>MAIEITSDSDMPKCLNTKQKQIKKALELASSHFSTTAKEAHSPDIQGFFSRTMIVTLKTGEKLVIQFRLEQLDMEPFKIARQILGPVVPEIGLIANEKLERDGIWTYWMTYMPGKIWMDSAAGRMSAIRVVTNRSLGRILSRGLIEGSNSEAVVKTKLRPHLELILSSNDDQIRQFYHMGSDLLGKLDRLEHLPLFVSHFDLNEVNILLDENCEVSGIIDWELSQPLPFGMGLCRIHTFAGEFAERKFYMPPDFDASERGFWEEIYNGAPQVIRTLLDTNGEVVQIALMLGTLLDAFQLDDDRIKLGPYNPVVVAALPKFFSYRIPFVRGAEPPYSI</sequence>
<organism evidence="2 3">
    <name type="scientific">Xylona heveae (strain CBS 132557 / TC161)</name>
    <dbReference type="NCBI Taxonomy" id="1328760"/>
    <lineage>
        <taxon>Eukaryota</taxon>
        <taxon>Fungi</taxon>
        <taxon>Dikarya</taxon>
        <taxon>Ascomycota</taxon>
        <taxon>Pezizomycotina</taxon>
        <taxon>Xylonomycetes</taxon>
        <taxon>Xylonales</taxon>
        <taxon>Xylonaceae</taxon>
        <taxon>Xylona</taxon>
    </lineage>
</organism>
<accession>A0A165AGG6</accession>
<name>A0A165AGG6_XYLHT</name>
<dbReference type="STRING" id="1328760.A0A165AGG6"/>
<dbReference type="InterPro" id="IPR011009">
    <property type="entry name" value="Kinase-like_dom_sf"/>
</dbReference>
<dbReference type="AlphaFoldDB" id="A0A165AGG6"/>
<feature type="domain" description="Aminoglycoside phosphotransferase" evidence="1">
    <location>
        <begin position="164"/>
        <end position="225"/>
    </location>
</feature>
<reference evidence="2 3" key="1">
    <citation type="journal article" date="2016" name="Fungal Biol.">
        <title>The genome of Xylona heveae provides a window into fungal endophytism.</title>
        <authorList>
            <person name="Gazis R."/>
            <person name="Kuo A."/>
            <person name="Riley R."/>
            <person name="LaButti K."/>
            <person name="Lipzen A."/>
            <person name="Lin J."/>
            <person name="Amirebrahimi M."/>
            <person name="Hesse C.N."/>
            <person name="Spatafora J.W."/>
            <person name="Henrissat B."/>
            <person name="Hainaut M."/>
            <person name="Grigoriev I.V."/>
            <person name="Hibbett D.S."/>
        </authorList>
    </citation>
    <scope>NUCLEOTIDE SEQUENCE [LARGE SCALE GENOMIC DNA]</scope>
    <source>
        <strain evidence="2 3">TC161</strain>
    </source>
</reference>
<dbReference type="OrthoDB" id="5598852at2759"/>
<dbReference type="InterPro" id="IPR002575">
    <property type="entry name" value="Aminoglycoside_PTrfase"/>
</dbReference>
<dbReference type="GeneID" id="28899600"/>
<protein>
    <recommendedName>
        <fullName evidence="1">Aminoglycoside phosphotransferase domain-containing protein</fullName>
    </recommendedName>
</protein>
<dbReference type="OMA" id="FWHEVIE"/>
<evidence type="ECO:0000313" key="2">
    <source>
        <dbReference type="EMBL" id="KZF20434.1"/>
    </source>
</evidence>
<dbReference type="Proteomes" id="UP000076632">
    <property type="component" value="Unassembled WGS sequence"/>
</dbReference>
<dbReference type="RefSeq" id="XP_018185989.1">
    <property type="nucleotide sequence ID" value="XM_018334463.1"/>
</dbReference>
<evidence type="ECO:0000259" key="1">
    <source>
        <dbReference type="Pfam" id="PF01636"/>
    </source>
</evidence>
<keyword evidence="3" id="KW-1185">Reference proteome</keyword>
<dbReference type="InParanoid" id="A0A165AGG6"/>
<dbReference type="SUPFAM" id="SSF56112">
    <property type="entry name" value="Protein kinase-like (PK-like)"/>
    <property type="match status" value="1"/>
</dbReference>
<dbReference type="EMBL" id="KV407463">
    <property type="protein sequence ID" value="KZF20434.1"/>
    <property type="molecule type" value="Genomic_DNA"/>
</dbReference>
<proteinExistence type="predicted"/>
<gene>
    <name evidence="2" type="ORF">L228DRAFT_263080</name>
</gene>
<dbReference type="Pfam" id="PF01636">
    <property type="entry name" value="APH"/>
    <property type="match status" value="1"/>
</dbReference>